<feature type="coiled-coil region" evidence="1">
    <location>
        <begin position="410"/>
        <end position="457"/>
    </location>
</feature>
<evidence type="ECO:0000256" key="1">
    <source>
        <dbReference type="SAM" id="Coils"/>
    </source>
</evidence>
<protein>
    <recommendedName>
        <fullName evidence="2">RecF/RecN/SMC N-terminal domain-containing protein</fullName>
    </recommendedName>
</protein>
<proteinExistence type="predicted"/>
<dbReference type="GO" id="GO:0016887">
    <property type="term" value="F:ATP hydrolysis activity"/>
    <property type="evidence" value="ECO:0007669"/>
    <property type="project" value="InterPro"/>
</dbReference>
<dbReference type="Pfam" id="PF02463">
    <property type="entry name" value="SMC_N"/>
    <property type="match status" value="1"/>
</dbReference>
<name>A0A6V8MCV4_9BACT</name>
<feature type="domain" description="RecF/RecN/SMC N-terminal" evidence="2">
    <location>
        <begin position="3"/>
        <end position="981"/>
    </location>
</feature>
<feature type="coiled-coil region" evidence="1">
    <location>
        <begin position="731"/>
        <end position="829"/>
    </location>
</feature>
<dbReference type="EMBL" id="BLXX01000001">
    <property type="protein sequence ID" value="GFO57830.1"/>
    <property type="molecule type" value="Genomic_DNA"/>
</dbReference>
<keyword evidence="4" id="KW-1185">Reference proteome</keyword>
<feature type="coiled-coil region" evidence="1">
    <location>
        <begin position="503"/>
        <end position="557"/>
    </location>
</feature>
<keyword evidence="1" id="KW-0175">Coiled coil</keyword>
<dbReference type="SUPFAM" id="SSF52540">
    <property type="entry name" value="P-loop containing nucleoside triphosphate hydrolases"/>
    <property type="match status" value="1"/>
</dbReference>
<reference evidence="4" key="1">
    <citation type="submission" date="2020-06" db="EMBL/GenBank/DDBJ databases">
        <title>Draft genomic sequence of Geomonas sp. Red330.</title>
        <authorList>
            <person name="Itoh H."/>
            <person name="Zhenxing X."/>
            <person name="Ushijima N."/>
            <person name="Masuda Y."/>
            <person name="Shiratori Y."/>
            <person name="Senoo K."/>
        </authorList>
    </citation>
    <scope>NUCLEOTIDE SEQUENCE [LARGE SCALE GENOMIC DNA]</scope>
    <source>
        <strain evidence="4">Red330</strain>
    </source>
</reference>
<dbReference type="GO" id="GO:0006302">
    <property type="term" value="P:double-strand break repair"/>
    <property type="evidence" value="ECO:0007669"/>
    <property type="project" value="InterPro"/>
</dbReference>
<comment type="caution">
    <text evidence="3">The sequence shown here is derived from an EMBL/GenBank/DDBJ whole genome shotgun (WGS) entry which is preliminary data.</text>
</comment>
<accession>A0A6V8MCV4</accession>
<evidence type="ECO:0000313" key="3">
    <source>
        <dbReference type="EMBL" id="GFO57830.1"/>
    </source>
</evidence>
<dbReference type="PANTHER" id="PTHR32114">
    <property type="entry name" value="ABC TRANSPORTER ABCH.3"/>
    <property type="match status" value="1"/>
</dbReference>
<sequence length="991" mass="109690">MRLISIHLRNIKSHRETDLTFAPGINVLSGANGSGKSTIFEAIGYALFGVNAQDFVTKAERFLSIGAKKGEVGVVFEGADGETYRVTRTVGTSGKWLLAKLRGESFEIEDHANLQETEARIAKLLGLSGNRSLADQFKLVIGPFQNDFLGPFVIRQPTKRQDAFDEILGIDAWRKTFDGTKSLNSAIAGKIETLQAEVAGKQDQVAVLPAKEVELRTISASLAGKREELERERAAHDAVAAQVATWDAHKVKLDETQSGLQAVQERVRSGNDHVANQQLLVQQAVEASAVVEAARAGKEAYLAAEQRLKGLREAESQKNRLEKELAALEKEQSGLTAALGIEQREIDALAGTITAEEQKLAQEEQEQVSLQSGLMAKDSAARAALEAASRDESRFRELPAQRIENTLPYLEVALDRLQSLDAQLEQKQKRVSAGAGLKDLAAALATRREELERVQHEKSLLAGRHQALVEGCQQIGEGDCPFFQEPCQNLHELGGTALFASRITEAEAELARLDALARGLAELVQKAQEAALELAGIDQVARELEQGIRERAALEKDFQTRLAEIEPAELLKTLRSFLTSVDVPEPSAAPLQLALSDTPSERRQQLADWSGAWVETLRTVESAVVARVKTAEEPVQSCLLKLREIGVRGEALERRKRDLQGNREKLAQRQQAVAAQQQRLAELQVSSGRKHASLEAFAGLDRLIEAAGTELTRYQADRDRFIAHEQAALELEKRQETLGKYRERLAVLETDLAAKSAEVRELQDGYQAEAHELAKRERERLTAAVARLQAEIAAAHNEAKRLEGEIAALTRIAAEIEEKLAAVEELRDKGNLVKFLRTQLFKNVSSQLSERFREEISFRADRIYRSIAESDEELFWGENYQIILKDMVDGALRERSDDQLSGGQMMSAVVALRLALLQTIGARIAFFDEPTSNLDAERRENLARAFRAIDVGKEEVTEHWYDQLFLVSHDVSFTEITDQIIHLDNGKNNGG</sequence>
<dbReference type="InterPro" id="IPR027417">
    <property type="entry name" value="P-loop_NTPase"/>
</dbReference>
<dbReference type="AlphaFoldDB" id="A0A6V8MCV4"/>
<dbReference type="InterPro" id="IPR003395">
    <property type="entry name" value="RecF/RecN/SMC_N"/>
</dbReference>
<dbReference type="PANTHER" id="PTHR32114:SF2">
    <property type="entry name" value="ABC TRANSPORTER ABCH.3"/>
    <property type="match status" value="1"/>
</dbReference>
<dbReference type="RefSeq" id="WP_183352694.1">
    <property type="nucleotide sequence ID" value="NZ_BLXX01000001.1"/>
</dbReference>
<feature type="coiled-coil region" evidence="1">
    <location>
        <begin position="304"/>
        <end position="366"/>
    </location>
</feature>
<dbReference type="Proteomes" id="UP000556026">
    <property type="component" value="Unassembled WGS sequence"/>
</dbReference>
<evidence type="ECO:0000259" key="2">
    <source>
        <dbReference type="Pfam" id="PF02463"/>
    </source>
</evidence>
<evidence type="ECO:0000313" key="4">
    <source>
        <dbReference type="Proteomes" id="UP000556026"/>
    </source>
</evidence>
<dbReference type="Gene3D" id="3.40.50.300">
    <property type="entry name" value="P-loop containing nucleotide triphosphate hydrolases"/>
    <property type="match status" value="2"/>
</dbReference>
<gene>
    <name evidence="3" type="ORF">GMST_01550</name>
</gene>
<organism evidence="3 4">
    <name type="scientific">Geomonas silvestris</name>
    <dbReference type="NCBI Taxonomy" id="2740184"/>
    <lineage>
        <taxon>Bacteria</taxon>
        <taxon>Pseudomonadati</taxon>
        <taxon>Thermodesulfobacteriota</taxon>
        <taxon>Desulfuromonadia</taxon>
        <taxon>Geobacterales</taxon>
        <taxon>Geobacteraceae</taxon>
        <taxon>Geomonas</taxon>
    </lineage>
</organism>